<accession>A0ABS7YD49</accession>
<dbReference type="Gene3D" id="3.30.750.24">
    <property type="entry name" value="STAS domain"/>
    <property type="match status" value="1"/>
</dbReference>
<dbReference type="EMBL" id="JAHYBX010000006">
    <property type="protein sequence ID" value="MCA1857293.1"/>
    <property type="molecule type" value="Genomic_DNA"/>
</dbReference>
<name>A0ABS7YD49_9BURK</name>
<organism evidence="2 3">
    <name type="scientific">Massilia hydrophila</name>
    <dbReference type="NCBI Taxonomy" id="3044279"/>
    <lineage>
        <taxon>Bacteria</taxon>
        <taxon>Pseudomonadati</taxon>
        <taxon>Pseudomonadota</taxon>
        <taxon>Betaproteobacteria</taxon>
        <taxon>Burkholderiales</taxon>
        <taxon>Oxalobacteraceae</taxon>
        <taxon>Telluria group</taxon>
        <taxon>Massilia</taxon>
    </lineage>
</organism>
<gene>
    <name evidence="2" type="ORF">LE190_15375</name>
</gene>
<proteinExistence type="predicted"/>
<dbReference type="InterPro" id="IPR036513">
    <property type="entry name" value="STAS_dom_sf"/>
</dbReference>
<dbReference type="PROSITE" id="PS50801">
    <property type="entry name" value="STAS"/>
    <property type="match status" value="1"/>
</dbReference>
<dbReference type="SUPFAM" id="SSF52091">
    <property type="entry name" value="SpoIIaa-like"/>
    <property type="match status" value="1"/>
</dbReference>
<comment type="caution">
    <text evidence="2">The sequence shown here is derived from an EMBL/GenBank/DDBJ whole genome shotgun (WGS) entry which is preliminary data.</text>
</comment>
<dbReference type="Proteomes" id="UP001198602">
    <property type="component" value="Unassembled WGS sequence"/>
</dbReference>
<dbReference type="CDD" id="cd07043">
    <property type="entry name" value="STAS_anti-anti-sigma_factors"/>
    <property type="match status" value="1"/>
</dbReference>
<feature type="domain" description="STAS" evidence="1">
    <location>
        <begin position="1"/>
        <end position="89"/>
    </location>
</feature>
<sequence length="89" mass="9248">MAEANTMLSLDALTFQSARGALEQGCAAIAAGDTVFDLGGVKAADSSGVAVLLAWQRRARVAGRRLSFINVPQNVQKLAALYGVDGLIQ</sequence>
<dbReference type="RefSeq" id="WP_224947116.1">
    <property type="nucleotide sequence ID" value="NZ_JAHYBX010000006.1"/>
</dbReference>
<reference evidence="2 3" key="1">
    <citation type="submission" date="2021-07" db="EMBL/GenBank/DDBJ databases">
        <title>Characterization of Violacein-producing bacteria and related species.</title>
        <authorList>
            <person name="Wilson H.S."/>
            <person name="De Leon M.E."/>
        </authorList>
    </citation>
    <scope>NUCLEOTIDE SEQUENCE [LARGE SCALE GENOMIC DNA]</scope>
    <source>
        <strain evidence="2 3">HSC-2F05</strain>
    </source>
</reference>
<evidence type="ECO:0000313" key="3">
    <source>
        <dbReference type="Proteomes" id="UP001198602"/>
    </source>
</evidence>
<evidence type="ECO:0000259" key="1">
    <source>
        <dbReference type="PROSITE" id="PS50801"/>
    </source>
</evidence>
<dbReference type="InterPro" id="IPR002645">
    <property type="entry name" value="STAS_dom"/>
</dbReference>
<dbReference type="Pfam" id="PF13466">
    <property type="entry name" value="STAS_2"/>
    <property type="match status" value="1"/>
</dbReference>
<protein>
    <submittedName>
        <fullName evidence="2">STAS domain-containing protein</fullName>
    </submittedName>
</protein>
<evidence type="ECO:0000313" key="2">
    <source>
        <dbReference type="EMBL" id="MCA1857293.1"/>
    </source>
</evidence>
<dbReference type="InterPro" id="IPR058548">
    <property type="entry name" value="MlaB-like_STAS"/>
</dbReference>
<keyword evidence="3" id="KW-1185">Reference proteome</keyword>